<evidence type="ECO:0000259" key="2">
    <source>
        <dbReference type="PROSITE" id="PS50004"/>
    </source>
</evidence>
<dbReference type="InterPro" id="IPR000008">
    <property type="entry name" value="C2_dom"/>
</dbReference>
<dbReference type="Pfam" id="PF00168">
    <property type="entry name" value="C2"/>
    <property type="match status" value="1"/>
</dbReference>
<keyword evidence="4" id="KW-1185">Reference proteome</keyword>
<dbReference type="Proteomes" id="UP000271162">
    <property type="component" value="Unassembled WGS sequence"/>
</dbReference>
<protein>
    <submittedName>
        <fullName evidence="5">C2 domain-containing protein</fullName>
    </submittedName>
</protein>
<dbReference type="InterPro" id="IPR035892">
    <property type="entry name" value="C2_domain_sf"/>
</dbReference>
<dbReference type="STRING" id="27835.A0A0N4Y126"/>
<keyword evidence="1" id="KW-0812">Transmembrane</keyword>
<evidence type="ECO:0000313" key="5">
    <source>
        <dbReference type="WBParaSite" id="NBR_0000929201-mRNA-1"/>
    </source>
</evidence>
<feature type="transmembrane region" description="Helical" evidence="1">
    <location>
        <begin position="161"/>
        <end position="181"/>
    </location>
</feature>
<sequence>MFEQRKTFVGPIQLISASARGYMYMWMYEIRPPEHHFLLASFSSTLVKQQKTTPSRVYRGTRKAVDKNEMKKLNLTCRIPQVVVKLSAVSLTMVREHHIASLRFAAECELSFRSHKGDGGTISLHMYMRSGLVLESGPFRSEHAVNIIKMDPIAFVEQNNVLFMLGGTVLVVSVVVTALLVRAELGGDVHGSSALSFFRERVERQPVIGRTSTTSMKDAIHGSVPAGDVSGKFVIPRFSRTNQSMFTNPQQSQFDRGLYQCTPPDESACTDEMGASGSIQLSLSLDANLGLLTVSLKQACDLPSKRQDDNPNPYFRVSLDIPDGAKTQQQTKTFRATTSPEIGEDFYFQAGDSEL</sequence>
<dbReference type="AlphaFoldDB" id="A0A0N4Y126"/>
<reference evidence="3 4" key="2">
    <citation type="submission" date="2018-11" db="EMBL/GenBank/DDBJ databases">
        <authorList>
            <consortium name="Pathogen Informatics"/>
        </authorList>
    </citation>
    <scope>NUCLEOTIDE SEQUENCE [LARGE SCALE GENOMIC DNA]</scope>
</reference>
<keyword evidence="1" id="KW-0472">Membrane</keyword>
<dbReference type="EMBL" id="UYSL01020120">
    <property type="protein sequence ID" value="VDL72882.1"/>
    <property type="molecule type" value="Genomic_DNA"/>
</dbReference>
<proteinExistence type="predicted"/>
<dbReference type="SUPFAM" id="SSF49562">
    <property type="entry name" value="C2 domain (Calcium/lipid-binding domain, CaLB)"/>
    <property type="match status" value="1"/>
</dbReference>
<organism evidence="5">
    <name type="scientific">Nippostrongylus brasiliensis</name>
    <name type="common">Rat hookworm</name>
    <dbReference type="NCBI Taxonomy" id="27835"/>
    <lineage>
        <taxon>Eukaryota</taxon>
        <taxon>Metazoa</taxon>
        <taxon>Ecdysozoa</taxon>
        <taxon>Nematoda</taxon>
        <taxon>Chromadorea</taxon>
        <taxon>Rhabditida</taxon>
        <taxon>Rhabditina</taxon>
        <taxon>Rhabditomorpha</taxon>
        <taxon>Strongyloidea</taxon>
        <taxon>Heligmosomidae</taxon>
        <taxon>Nippostrongylus</taxon>
    </lineage>
</organism>
<dbReference type="WBParaSite" id="NBR_0000929201-mRNA-1">
    <property type="protein sequence ID" value="NBR_0000929201-mRNA-1"/>
    <property type="gene ID" value="NBR_0000929201"/>
</dbReference>
<name>A0A0N4Y126_NIPBR</name>
<evidence type="ECO:0000256" key="1">
    <source>
        <dbReference type="SAM" id="Phobius"/>
    </source>
</evidence>
<dbReference type="PROSITE" id="PS50004">
    <property type="entry name" value="C2"/>
    <property type="match status" value="1"/>
</dbReference>
<keyword evidence="1" id="KW-1133">Transmembrane helix</keyword>
<dbReference type="Gene3D" id="2.60.40.150">
    <property type="entry name" value="C2 domain"/>
    <property type="match status" value="1"/>
</dbReference>
<accession>A0A0N4Y126</accession>
<reference evidence="5" key="1">
    <citation type="submission" date="2016-04" db="UniProtKB">
        <authorList>
            <consortium name="WormBaseParasite"/>
        </authorList>
    </citation>
    <scope>IDENTIFICATION</scope>
</reference>
<evidence type="ECO:0000313" key="4">
    <source>
        <dbReference type="Proteomes" id="UP000271162"/>
    </source>
</evidence>
<feature type="domain" description="C2" evidence="2">
    <location>
        <begin position="275"/>
        <end position="355"/>
    </location>
</feature>
<gene>
    <name evidence="3" type="ORF">NBR_LOCUS9293</name>
</gene>
<evidence type="ECO:0000313" key="3">
    <source>
        <dbReference type="EMBL" id="VDL72882.1"/>
    </source>
</evidence>